<name>A0AA86MA58_9CAUD</name>
<proteinExistence type="predicted"/>
<dbReference type="Proteomes" id="UP001304813">
    <property type="component" value="Segment"/>
</dbReference>
<dbReference type="EMBL" id="LC779065">
    <property type="protein sequence ID" value="BES79826.1"/>
    <property type="molecule type" value="Genomic_DNA"/>
</dbReference>
<protein>
    <recommendedName>
        <fullName evidence="3">Virion structural protein</fullName>
    </recommendedName>
</protein>
<sequence>MAGFKSSFSKGIGTASVSAFTAASVTTLIGASLANVASVEIKASITITRGSTVVYIIKDVRIPVGSTFVPVGGDQKIVLQQGDIVKVTSDTATSVDAIFSYLES</sequence>
<organism evidence="1 2">
    <name type="scientific">Yersinia phage vB_Yru_GN1</name>
    <dbReference type="NCBI Taxonomy" id="3074381"/>
    <lineage>
        <taxon>Viruses</taxon>
        <taxon>Duplodnaviria</taxon>
        <taxon>Heunggongvirae</taxon>
        <taxon>Uroviricota</taxon>
        <taxon>Caudoviricetes</taxon>
        <taxon>Caudoviricetes incertae sedis</taxon>
        <taxon>Sepahanvirus</taxon>
        <taxon>Sepahanvirus vB-Yru-GN1</taxon>
    </lineage>
</organism>
<keyword evidence="2" id="KW-1185">Reference proteome</keyword>
<evidence type="ECO:0008006" key="3">
    <source>
        <dbReference type="Google" id="ProtNLM"/>
    </source>
</evidence>
<reference evidence="1 2" key="1">
    <citation type="submission" date="2023-09" db="EMBL/GenBank/DDBJ databases">
        <title>Analysis of phage genome (vB_Yru_GN1) of the bacterium (Yersinia ruckeri).</title>
        <authorList>
            <person name="Ganjoor M.S."/>
            <person name="Bouzari M."/>
            <person name="Soleimani-Delfan A."/>
        </authorList>
    </citation>
    <scope>NUCLEOTIDE SEQUENCE [LARGE SCALE GENOMIC DNA]</scope>
    <source>
        <strain evidence="2">vB_Yru_GN1</strain>
    </source>
</reference>
<evidence type="ECO:0000313" key="2">
    <source>
        <dbReference type="Proteomes" id="UP001304813"/>
    </source>
</evidence>
<accession>A0AA86MA58</accession>
<evidence type="ECO:0000313" key="1">
    <source>
        <dbReference type="EMBL" id="BES79826.1"/>
    </source>
</evidence>